<feature type="domain" description="Response regulatory" evidence="5">
    <location>
        <begin position="311"/>
        <end position="474"/>
    </location>
</feature>
<feature type="region of interest" description="Disordered" evidence="4">
    <location>
        <begin position="490"/>
        <end position="541"/>
    </location>
</feature>
<dbReference type="Gene3D" id="3.40.50.2300">
    <property type="match status" value="1"/>
</dbReference>
<proteinExistence type="inferred from homology"/>
<dbReference type="SUPFAM" id="SSF47005">
    <property type="entry name" value="Peripheral subunit-binding domain of 2-oxo acid dehydrogenase complex"/>
    <property type="match status" value="1"/>
</dbReference>
<dbReference type="InterPro" id="IPR001789">
    <property type="entry name" value="Sig_transdc_resp-reg_receiver"/>
</dbReference>
<dbReference type="EMBL" id="CAJHJG010006495">
    <property type="protein sequence ID" value="CAD6957522.1"/>
    <property type="molecule type" value="Genomic_DNA"/>
</dbReference>
<organism evidence="7 8">
    <name type="scientific">Tilletia caries</name>
    <name type="common">wheat bunt fungus</name>
    <dbReference type="NCBI Taxonomy" id="13290"/>
    <lineage>
        <taxon>Eukaryota</taxon>
        <taxon>Fungi</taxon>
        <taxon>Dikarya</taxon>
        <taxon>Basidiomycota</taxon>
        <taxon>Ustilaginomycotina</taxon>
        <taxon>Exobasidiomycetes</taxon>
        <taxon>Tilletiales</taxon>
        <taxon>Tilletiaceae</taxon>
        <taxon>Tilletia</taxon>
    </lineage>
</organism>
<dbReference type="InterPro" id="IPR050956">
    <property type="entry name" value="2C_system_His_kinase"/>
</dbReference>
<dbReference type="InterPro" id="IPR011006">
    <property type="entry name" value="CheY-like_superfamily"/>
</dbReference>
<evidence type="ECO:0000256" key="4">
    <source>
        <dbReference type="SAM" id="MobiDB-lite"/>
    </source>
</evidence>
<dbReference type="Proteomes" id="UP000836402">
    <property type="component" value="Unassembled WGS sequence"/>
</dbReference>
<dbReference type="PANTHER" id="PTHR43719">
    <property type="entry name" value="TWO-COMPONENT HISTIDINE KINASE"/>
    <property type="match status" value="1"/>
</dbReference>
<comment type="caution">
    <text evidence="7">The sequence shown here is derived from an EMBL/GenBank/DDBJ whole genome shotgun (WGS) entry which is preliminary data.</text>
</comment>
<dbReference type="Gene3D" id="4.10.320.10">
    <property type="entry name" value="E3-binding domain"/>
    <property type="match status" value="1"/>
</dbReference>
<feature type="domain" description="Peripheral subunit-binding (PSBD)" evidence="6">
    <location>
        <begin position="39"/>
        <end position="77"/>
    </location>
</feature>
<dbReference type="PROSITE" id="PS50110">
    <property type="entry name" value="RESPONSE_REGULATORY"/>
    <property type="match status" value="1"/>
</dbReference>
<protein>
    <recommendedName>
        <fullName evidence="9">Response regulatory domain-containing protein</fullName>
    </recommendedName>
</protein>
<reference evidence="7" key="1">
    <citation type="submission" date="2020-10" db="EMBL/GenBank/DDBJ databases">
        <authorList>
            <person name="Sedaghatjoo S."/>
        </authorList>
    </citation>
    <scope>NUCLEOTIDE SEQUENCE</scope>
    <source>
        <strain evidence="7">AZH3</strain>
    </source>
</reference>
<evidence type="ECO:0000313" key="7">
    <source>
        <dbReference type="EMBL" id="CAD6957522.1"/>
    </source>
</evidence>
<feature type="compositionally biased region" description="Polar residues" evidence="4">
    <location>
        <begin position="494"/>
        <end position="518"/>
    </location>
</feature>
<dbReference type="PROSITE" id="PS51826">
    <property type="entry name" value="PSBD"/>
    <property type="match status" value="1"/>
</dbReference>
<feature type="compositionally biased region" description="Polar residues" evidence="4">
    <location>
        <begin position="256"/>
        <end position="266"/>
    </location>
</feature>
<evidence type="ECO:0000256" key="2">
    <source>
        <dbReference type="ARBA" id="ARBA00022553"/>
    </source>
</evidence>
<dbReference type="InterPro" id="IPR036625">
    <property type="entry name" value="E3-bd_dom_sf"/>
</dbReference>
<sequence length="873" mass="91106">MLRTASANITAVATGRHSLRRSAKALLHTSPAVAAHETPIFPSVARILAEHSEVDASKIKGTGMRGMITKGDVLAHIGEVGSPLGSAKGKDKFLAGGGGVSSLSDGTRMKANTAGGSETGSHSAPEKVQPLDAAALRSLILSGLASGHPSAVLGETASSASSSRAKTPSFETIVSGYSFSPSPSRGPQYLETMVQPSLISSQQSATAANTTPLTRDSSITSILTSSYTTDSQELENPSTSSSAATSCTHLDLSPFDSGTPQASSIEASDGSGIGTPDILPELHNALDQSSKNAAERLENPTAAQRSSASMRVLLVDDNPLNLALLLRLLHRRLADKLDPAQPPIALTDATVALDLLRGTLPLVDAVSIATPPAVSRSVPNSARAVAAANALTNQTPTFTHIMLDIHMPAISGLSLARRIRSLPLSSLNREAKLLACTTAVRAQERRFYRSGGFDGLIEKPVREDTLRAFFDHLADEGLVQSRLASSVLEDVRPSGSSSQLTGRSNIGNASPSASSPAQDVSEGFGSLSLGSRTSRHKTEVNVGGKKEIVALSSSAIFKNHSRGLGPAATEDRGDLSRVRGLTRSVSVGSTQVQHKSFFLALRDSEPVILPPCGRDRYQGPSSSNQISCASIKDHVEDELIRSPHYLTQGFFLLGDDEGGCAVSGQATGLDNADAISEPHLGFESQGPACIVRQLDQVSAAPIDIRDLYEIKREVDLDSFRLEGTYFDAANHVVRHEEGSVAQEAKGLWDVGSSNGPVHDGTVATSRLSVTSLAQELMHSSPSIASPDAGKTPSPGPATHFIYAAPRAAQDGTMVLDLEQELEGVVAGNAVQQPRTDEATCAPSASMHACSPACLSVVGVECSLPLLNFAPPSA</sequence>
<evidence type="ECO:0000259" key="6">
    <source>
        <dbReference type="PROSITE" id="PS51826"/>
    </source>
</evidence>
<feature type="region of interest" description="Disordered" evidence="4">
    <location>
        <begin position="98"/>
        <end position="127"/>
    </location>
</feature>
<accession>A0ABN7JDW1</accession>
<keyword evidence="8" id="KW-1185">Reference proteome</keyword>
<dbReference type="SMART" id="SM00448">
    <property type="entry name" value="REC"/>
    <property type="match status" value="1"/>
</dbReference>
<keyword evidence="2 3" id="KW-0597">Phosphoprotein</keyword>
<evidence type="ECO:0000256" key="1">
    <source>
        <dbReference type="ARBA" id="ARBA00007317"/>
    </source>
</evidence>
<evidence type="ECO:0000313" key="8">
    <source>
        <dbReference type="Proteomes" id="UP000836402"/>
    </source>
</evidence>
<evidence type="ECO:0000256" key="3">
    <source>
        <dbReference type="PROSITE-ProRule" id="PRU00169"/>
    </source>
</evidence>
<feature type="modified residue" description="4-aspartylphosphate" evidence="3">
    <location>
        <position position="404"/>
    </location>
</feature>
<evidence type="ECO:0008006" key="9">
    <source>
        <dbReference type="Google" id="ProtNLM"/>
    </source>
</evidence>
<evidence type="ECO:0000259" key="5">
    <source>
        <dbReference type="PROSITE" id="PS50110"/>
    </source>
</evidence>
<comment type="similarity">
    <text evidence="1">Belongs to the 2-oxoacid dehydrogenase family.</text>
</comment>
<feature type="region of interest" description="Disordered" evidence="4">
    <location>
        <begin position="227"/>
        <end position="280"/>
    </location>
</feature>
<dbReference type="PANTHER" id="PTHR43719:SF28">
    <property type="entry name" value="PEROXIDE STRESS-ACTIVATED HISTIDINE KINASE MAK1-RELATED"/>
    <property type="match status" value="1"/>
</dbReference>
<dbReference type="InterPro" id="IPR004167">
    <property type="entry name" value="PSBD"/>
</dbReference>
<dbReference type="Pfam" id="PF02817">
    <property type="entry name" value="E3_binding"/>
    <property type="match status" value="1"/>
</dbReference>
<gene>
    <name evidence="7" type="ORF">JKIAZH3_G8047</name>
</gene>
<name>A0ABN7JDW1_9BASI</name>
<dbReference type="SUPFAM" id="SSF52172">
    <property type="entry name" value="CheY-like"/>
    <property type="match status" value="1"/>
</dbReference>